<evidence type="ECO:0000313" key="1">
    <source>
        <dbReference type="EMBL" id="RGB73133.1"/>
    </source>
</evidence>
<dbReference type="AlphaFoldDB" id="A0A3E2TDD2"/>
<dbReference type="Proteomes" id="UP000260773">
    <property type="component" value="Unassembled WGS sequence"/>
</dbReference>
<proteinExistence type="predicted"/>
<evidence type="ECO:0000313" key="2">
    <source>
        <dbReference type="Proteomes" id="UP000260773"/>
    </source>
</evidence>
<dbReference type="EMBL" id="QVEP01000068">
    <property type="protein sequence ID" value="RGB73133.1"/>
    <property type="molecule type" value="Genomic_DNA"/>
</dbReference>
<accession>A0A3E2TDD2</accession>
<dbReference type="PANTHER" id="PTHR36455:SF1">
    <property type="entry name" value="BLR8292 PROTEIN"/>
    <property type="match status" value="1"/>
</dbReference>
<organism evidence="1 2">
    <name type="scientific">Coprococcus catus</name>
    <dbReference type="NCBI Taxonomy" id="116085"/>
    <lineage>
        <taxon>Bacteria</taxon>
        <taxon>Bacillati</taxon>
        <taxon>Bacillota</taxon>
        <taxon>Clostridia</taxon>
        <taxon>Lachnospirales</taxon>
        <taxon>Lachnospiraceae</taxon>
        <taxon>Coprococcus</taxon>
    </lineage>
</organism>
<dbReference type="InterPro" id="IPR008878">
    <property type="entry name" value="Transposase_IS66_Orf2"/>
</dbReference>
<dbReference type="NCBIfam" id="NF033819">
    <property type="entry name" value="IS66_TnpB"/>
    <property type="match status" value="1"/>
</dbReference>
<reference evidence="1 2" key="1">
    <citation type="submission" date="2018-08" db="EMBL/GenBank/DDBJ databases">
        <title>A genome reference for cultivated species of the human gut microbiota.</title>
        <authorList>
            <person name="Zou Y."/>
            <person name="Xue W."/>
            <person name="Luo G."/>
        </authorList>
    </citation>
    <scope>NUCLEOTIDE SEQUENCE [LARGE SCALE GENOMIC DNA]</scope>
    <source>
        <strain evidence="1 2">AF45-17</strain>
    </source>
</reference>
<comment type="caution">
    <text evidence="1">The sequence shown here is derived from an EMBL/GenBank/DDBJ whole genome shotgun (WGS) entry which is preliminary data.</text>
</comment>
<name>A0A3E2TDD2_9FIRM</name>
<dbReference type="Pfam" id="PF05717">
    <property type="entry name" value="TnpB_IS66"/>
    <property type="match status" value="1"/>
</dbReference>
<gene>
    <name evidence="1" type="ORF">DW070_15960</name>
</gene>
<protein>
    <submittedName>
        <fullName evidence="1">Transposase</fullName>
    </submittedName>
</protein>
<dbReference type="PANTHER" id="PTHR36455">
    <property type="match status" value="1"/>
</dbReference>
<sequence length="122" mass="14067">MLNDAAVSQFKKVYLAPGYTDLRRGIDGLASIVRFQFELDPYDKNTLFLFCGRKNSRIKALLWEGDGFLLMYKRLDNGSFRWPRSADEAMAITDDQYRMLMQGLEVVARHPITEVAKIPDLM</sequence>